<dbReference type="EMBL" id="JAOTPO010000026">
    <property type="protein sequence ID" value="MDE5416088.1"/>
    <property type="molecule type" value="Genomic_DNA"/>
</dbReference>
<dbReference type="InterPro" id="IPR037143">
    <property type="entry name" value="4-PPantetheinyl_Trfase_dom_sf"/>
</dbReference>
<dbReference type="Proteomes" id="UP001148125">
    <property type="component" value="Unassembled WGS sequence"/>
</dbReference>
<comment type="cofactor">
    <cofactor evidence="8">
        <name>Mg(2+)</name>
        <dbReference type="ChEBI" id="CHEBI:18420"/>
    </cofactor>
</comment>
<evidence type="ECO:0000256" key="1">
    <source>
        <dbReference type="ARBA" id="ARBA00022516"/>
    </source>
</evidence>
<dbReference type="Gene3D" id="3.90.470.20">
    <property type="entry name" value="4'-phosphopantetheinyl transferase domain"/>
    <property type="match status" value="1"/>
</dbReference>
<keyword evidence="1 8" id="KW-0444">Lipid biosynthesis</keyword>
<keyword evidence="8" id="KW-0963">Cytoplasm</keyword>
<proteinExistence type="inferred from homology"/>
<evidence type="ECO:0000256" key="7">
    <source>
        <dbReference type="ARBA" id="ARBA00023160"/>
    </source>
</evidence>
<sequence length="120" mass="13435">MIKGTGIDIVEIGRIQKAMERTEKFVLRILTPNERKKFNTLSKHRQIEFVAGRFAAKEAFVKALGTGISKEVGWQDVEVVNDVQTGKPKLIWKGDETVHLSISHSKEFAVAQVIIESLSS</sequence>
<dbReference type="SUPFAM" id="SSF56214">
    <property type="entry name" value="4'-phosphopantetheinyl transferase"/>
    <property type="match status" value="1"/>
</dbReference>
<feature type="domain" description="4'-phosphopantetheinyl transferase" evidence="9">
    <location>
        <begin position="5"/>
        <end position="111"/>
    </location>
</feature>
<feature type="binding site" evidence="8">
    <location>
        <position position="8"/>
    </location>
    <ligand>
        <name>Mg(2+)</name>
        <dbReference type="ChEBI" id="CHEBI:18420"/>
    </ligand>
</feature>
<dbReference type="NCBIfam" id="TIGR00516">
    <property type="entry name" value="acpS"/>
    <property type="match status" value="1"/>
</dbReference>
<keyword evidence="4 8" id="KW-0276">Fatty acid metabolism</keyword>
<evidence type="ECO:0000259" key="9">
    <source>
        <dbReference type="Pfam" id="PF01648"/>
    </source>
</evidence>
<dbReference type="HAMAP" id="MF_00101">
    <property type="entry name" value="AcpS"/>
    <property type="match status" value="1"/>
</dbReference>
<evidence type="ECO:0000313" key="11">
    <source>
        <dbReference type="Proteomes" id="UP001148125"/>
    </source>
</evidence>
<evidence type="ECO:0000256" key="4">
    <source>
        <dbReference type="ARBA" id="ARBA00022832"/>
    </source>
</evidence>
<reference evidence="10" key="1">
    <citation type="submission" date="2024-05" db="EMBL/GenBank/DDBJ databases">
        <title>Alkalihalobacillus sp. strain MEB203 novel alkaliphilic bacterium from Lonar Lake, India.</title>
        <authorList>
            <person name="Joshi A."/>
            <person name="Thite S."/>
            <person name="Mengade P."/>
        </authorList>
    </citation>
    <scope>NUCLEOTIDE SEQUENCE</scope>
    <source>
        <strain evidence="10">MEB 203</strain>
    </source>
</reference>
<evidence type="ECO:0000313" key="10">
    <source>
        <dbReference type="EMBL" id="MDE5416088.1"/>
    </source>
</evidence>
<dbReference type="InterPro" id="IPR008278">
    <property type="entry name" value="4-PPantetheinyl_Trfase_dom"/>
</dbReference>
<dbReference type="GO" id="GO:0008897">
    <property type="term" value="F:holo-[acyl-carrier-protein] synthase activity"/>
    <property type="evidence" value="ECO:0007669"/>
    <property type="project" value="UniProtKB-EC"/>
</dbReference>
<keyword evidence="5 8" id="KW-0460">Magnesium</keyword>
<dbReference type="Pfam" id="PF01648">
    <property type="entry name" value="ACPS"/>
    <property type="match status" value="1"/>
</dbReference>
<keyword evidence="3 8" id="KW-0479">Metal-binding</keyword>
<evidence type="ECO:0000256" key="3">
    <source>
        <dbReference type="ARBA" id="ARBA00022723"/>
    </source>
</evidence>
<comment type="caution">
    <text evidence="10">The sequence shown here is derived from an EMBL/GenBank/DDBJ whole genome shotgun (WGS) entry which is preliminary data.</text>
</comment>
<dbReference type="NCBIfam" id="TIGR00556">
    <property type="entry name" value="pantethn_trn"/>
    <property type="match status" value="1"/>
</dbReference>
<dbReference type="InterPro" id="IPR004568">
    <property type="entry name" value="Ppantetheine-prot_Trfase_dom"/>
</dbReference>
<name>A0ABT5VKW1_9BACI</name>
<comment type="subcellular location">
    <subcellularLocation>
        <location evidence="8">Cytoplasm</location>
    </subcellularLocation>
</comment>
<comment type="catalytic activity">
    <reaction evidence="8">
        <text>apo-[ACP] + CoA = holo-[ACP] + adenosine 3',5'-bisphosphate + H(+)</text>
        <dbReference type="Rhea" id="RHEA:12068"/>
        <dbReference type="Rhea" id="RHEA-COMP:9685"/>
        <dbReference type="Rhea" id="RHEA-COMP:9690"/>
        <dbReference type="ChEBI" id="CHEBI:15378"/>
        <dbReference type="ChEBI" id="CHEBI:29999"/>
        <dbReference type="ChEBI" id="CHEBI:57287"/>
        <dbReference type="ChEBI" id="CHEBI:58343"/>
        <dbReference type="ChEBI" id="CHEBI:64479"/>
        <dbReference type="EC" id="2.7.8.7"/>
    </reaction>
</comment>
<feature type="binding site" evidence="8">
    <location>
        <position position="58"/>
    </location>
    <ligand>
        <name>Mg(2+)</name>
        <dbReference type="ChEBI" id="CHEBI:18420"/>
    </ligand>
</feature>
<keyword evidence="6 8" id="KW-0443">Lipid metabolism</keyword>
<accession>A0ABT5VKW1</accession>
<keyword evidence="11" id="KW-1185">Reference proteome</keyword>
<keyword evidence="7 8" id="KW-0275">Fatty acid biosynthesis</keyword>
<protein>
    <recommendedName>
        <fullName evidence="8">Holo-[acyl-carrier-protein] synthase</fullName>
        <shortName evidence="8">Holo-ACP synthase</shortName>
        <ecNumber evidence="8">2.7.8.7</ecNumber>
    </recommendedName>
    <alternativeName>
        <fullName evidence="8">4'-phosphopantetheinyl transferase AcpS</fullName>
    </alternativeName>
</protein>
<dbReference type="EC" id="2.7.8.7" evidence="8"/>
<evidence type="ECO:0000256" key="6">
    <source>
        <dbReference type="ARBA" id="ARBA00023098"/>
    </source>
</evidence>
<dbReference type="InterPro" id="IPR002582">
    <property type="entry name" value="ACPS"/>
</dbReference>
<evidence type="ECO:0000256" key="8">
    <source>
        <dbReference type="HAMAP-Rule" id="MF_00101"/>
    </source>
</evidence>
<evidence type="ECO:0000256" key="5">
    <source>
        <dbReference type="ARBA" id="ARBA00022842"/>
    </source>
</evidence>
<gene>
    <name evidence="8 10" type="primary">acpS</name>
    <name evidence="10" type="ORF">N7Z68_22485</name>
</gene>
<evidence type="ECO:0000256" key="2">
    <source>
        <dbReference type="ARBA" id="ARBA00022679"/>
    </source>
</evidence>
<comment type="similarity">
    <text evidence="8">Belongs to the P-Pant transferase superfamily. AcpS family.</text>
</comment>
<keyword evidence="2 8" id="KW-0808">Transferase</keyword>
<dbReference type="RefSeq" id="WP_275120675.1">
    <property type="nucleotide sequence ID" value="NZ_JAOTPO010000026.1"/>
</dbReference>
<organism evidence="10 11">
    <name type="scientific">Alkalihalobacterium chitinilyticum</name>
    <dbReference type="NCBI Taxonomy" id="2980103"/>
    <lineage>
        <taxon>Bacteria</taxon>
        <taxon>Bacillati</taxon>
        <taxon>Bacillota</taxon>
        <taxon>Bacilli</taxon>
        <taxon>Bacillales</taxon>
        <taxon>Bacillaceae</taxon>
        <taxon>Alkalihalobacterium</taxon>
    </lineage>
</organism>
<comment type="function">
    <text evidence="8">Transfers the 4'-phosphopantetheine moiety from coenzyme A to a Ser of acyl-carrier-protein.</text>
</comment>